<proteinExistence type="predicted"/>
<evidence type="ECO:0000313" key="2">
    <source>
        <dbReference type="Proteomes" id="UP000010296"/>
    </source>
</evidence>
<comment type="caution">
    <text evidence="1">The sequence shown here is derived from an EMBL/GenBank/DDBJ whole genome shotgun (WGS) entry which is preliminary data.</text>
</comment>
<protein>
    <submittedName>
        <fullName evidence="1">Uncharacterized protein</fullName>
    </submittedName>
</protein>
<dbReference type="Proteomes" id="UP000010296">
    <property type="component" value="Unassembled WGS sequence"/>
</dbReference>
<accession>E6LD51</accession>
<evidence type="ECO:0000313" key="1">
    <source>
        <dbReference type="EMBL" id="EFU74880.1"/>
    </source>
</evidence>
<name>E6LD51_ENTI1</name>
<dbReference type="HOGENOM" id="CLU_3309367_0_0_9"/>
<dbReference type="AlphaFoldDB" id="E6LD51"/>
<sequence>MQSSGLFTAAHPGVICQKTSTVHEKQFIYASVGGATAGY</sequence>
<organism evidence="1 2">
    <name type="scientific">Enterococcus italicus (strain DSM 15952 / CCUG 50447 / LMG 22039 / TP 1.5)</name>
    <dbReference type="NCBI Taxonomy" id="888064"/>
    <lineage>
        <taxon>Bacteria</taxon>
        <taxon>Bacillati</taxon>
        <taxon>Bacillota</taxon>
        <taxon>Bacilli</taxon>
        <taxon>Lactobacillales</taxon>
        <taxon>Enterococcaceae</taxon>
        <taxon>Enterococcus</taxon>
    </lineage>
</organism>
<reference evidence="1 2" key="1">
    <citation type="submission" date="2010-12" db="EMBL/GenBank/DDBJ databases">
        <authorList>
            <person name="Muzny D."/>
            <person name="Qin X."/>
            <person name="Deng J."/>
            <person name="Jiang H."/>
            <person name="Liu Y."/>
            <person name="Qu J."/>
            <person name="Song X.-Z."/>
            <person name="Zhang L."/>
            <person name="Thornton R."/>
            <person name="Coyle M."/>
            <person name="Francisco L."/>
            <person name="Jackson L."/>
            <person name="Javaid M."/>
            <person name="Korchina V."/>
            <person name="Kovar C."/>
            <person name="Mata R."/>
            <person name="Mathew T."/>
            <person name="Ngo R."/>
            <person name="Nguyen L."/>
            <person name="Nguyen N."/>
            <person name="Okwuonu G."/>
            <person name="Ongeri F."/>
            <person name="Pham C."/>
            <person name="Simmons D."/>
            <person name="Wilczek-Boney K."/>
            <person name="Hale W."/>
            <person name="Jakkamsetti A."/>
            <person name="Pham P."/>
            <person name="Ruth R."/>
            <person name="San Lucas F."/>
            <person name="Warren J."/>
            <person name="Zhang J."/>
            <person name="Zhao Z."/>
            <person name="Zhou C."/>
            <person name="Zhu D."/>
            <person name="Lee S."/>
            <person name="Bess C."/>
            <person name="Blankenburg K."/>
            <person name="Forbes L."/>
            <person name="Fu Q."/>
            <person name="Gubbala S."/>
            <person name="Hirani K."/>
            <person name="Jayaseelan J.C."/>
            <person name="Lara F."/>
            <person name="Munidasa M."/>
            <person name="Palculict T."/>
            <person name="Patil S."/>
            <person name="Pu L.-L."/>
            <person name="Saada N."/>
            <person name="Tang L."/>
            <person name="Weissenberger G."/>
            <person name="Zhu Y."/>
            <person name="Hemphill L."/>
            <person name="Shang Y."/>
            <person name="Youmans B."/>
            <person name="Ayvaz T."/>
            <person name="Ross M."/>
            <person name="Santibanez J."/>
            <person name="Aqrawi P."/>
            <person name="Gross S."/>
            <person name="Joshi V."/>
            <person name="Fowler G."/>
            <person name="Nazareth L."/>
            <person name="Reid J."/>
            <person name="Worley K."/>
            <person name="Petrosino J."/>
            <person name="Highlander S."/>
            <person name="Gibbs R."/>
        </authorList>
    </citation>
    <scope>NUCLEOTIDE SEQUENCE [LARGE SCALE GENOMIC DNA]</scope>
    <source>
        <strain evidence="2">DSM 15952 / CCUG 50447 / LMG 22039 / TP 1.5</strain>
    </source>
</reference>
<dbReference type="EMBL" id="AEPV01000008">
    <property type="protein sequence ID" value="EFU74880.1"/>
    <property type="molecule type" value="Genomic_DNA"/>
</dbReference>
<keyword evidence="2" id="KW-1185">Reference proteome</keyword>
<gene>
    <name evidence="1" type="ORF">HMPREF9088_0286</name>
</gene>